<protein>
    <submittedName>
        <fullName evidence="6">Helix-turn-helix domain-containing protein</fullName>
    </submittedName>
</protein>
<dbReference type="PANTHER" id="PTHR43280:SF31">
    <property type="entry name" value="TRANSCRIPTIONAL REGULATORY PROTEIN"/>
    <property type="match status" value="1"/>
</dbReference>
<name>A0ABZ2PEU6_9NOCA</name>
<evidence type="ECO:0000256" key="2">
    <source>
        <dbReference type="ARBA" id="ARBA00023125"/>
    </source>
</evidence>
<dbReference type="InterPro" id="IPR020449">
    <property type="entry name" value="Tscrpt_reg_AraC-type_HTH"/>
</dbReference>
<dbReference type="SUPFAM" id="SSF46689">
    <property type="entry name" value="Homeodomain-like"/>
    <property type="match status" value="1"/>
</dbReference>
<reference evidence="6 7" key="1">
    <citation type="submission" date="2024-03" db="EMBL/GenBank/DDBJ databases">
        <title>Natural products discovery in diverse microorganisms through a two-stage MS feature dereplication strategy.</title>
        <authorList>
            <person name="Zhang R."/>
        </authorList>
    </citation>
    <scope>NUCLEOTIDE SEQUENCE [LARGE SCALE GENOMIC DNA]</scope>
    <source>
        <strain evidence="6 7">18930</strain>
    </source>
</reference>
<evidence type="ECO:0000256" key="4">
    <source>
        <dbReference type="SAM" id="MobiDB-lite"/>
    </source>
</evidence>
<proteinExistence type="predicted"/>
<dbReference type="PANTHER" id="PTHR43280">
    <property type="entry name" value="ARAC-FAMILY TRANSCRIPTIONAL REGULATOR"/>
    <property type="match status" value="1"/>
</dbReference>
<dbReference type="Proteomes" id="UP001432000">
    <property type="component" value="Chromosome"/>
</dbReference>
<dbReference type="PROSITE" id="PS01124">
    <property type="entry name" value="HTH_ARAC_FAMILY_2"/>
    <property type="match status" value="1"/>
</dbReference>
<dbReference type="PRINTS" id="PR00032">
    <property type="entry name" value="HTHARAC"/>
</dbReference>
<dbReference type="Pfam" id="PF12833">
    <property type="entry name" value="HTH_18"/>
    <property type="match status" value="1"/>
</dbReference>
<dbReference type="RefSeq" id="WP_338886921.1">
    <property type="nucleotide sequence ID" value="NZ_CP147846.1"/>
</dbReference>
<dbReference type="InterPro" id="IPR018060">
    <property type="entry name" value="HTH_AraC"/>
</dbReference>
<accession>A0ABZ2PEU6</accession>
<evidence type="ECO:0000256" key="3">
    <source>
        <dbReference type="ARBA" id="ARBA00023163"/>
    </source>
</evidence>
<dbReference type="Pfam" id="PF14525">
    <property type="entry name" value="AraC_binding_2"/>
    <property type="match status" value="1"/>
</dbReference>
<keyword evidence="7" id="KW-1185">Reference proteome</keyword>
<dbReference type="Gene3D" id="1.10.10.60">
    <property type="entry name" value="Homeodomain-like"/>
    <property type="match status" value="1"/>
</dbReference>
<feature type="domain" description="HTH araC/xylS-type" evidence="5">
    <location>
        <begin position="215"/>
        <end position="316"/>
    </location>
</feature>
<dbReference type="EMBL" id="CP147846">
    <property type="protein sequence ID" value="WXG67399.1"/>
    <property type="molecule type" value="Genomic_DNA"/>
</dbReference>
<dbReference type="InterPro" id="IPR009057">
    <property type="entry name" value="Homeodomain-like_sf"/>
</dbReference>
<gene>
    <name evidence="6" type="ORF">WDS16_19400</name>
</gene>
<keyword evidence="2" id="KW-0238">DNA-binding</keyword>
<evidence type="ECO:0000259" key="5">
    <source>
        <dbReference type="PROSITE" id="PS01124"/>
    </source>
</evidence>
<dbReference type="SMART" id="SM00342">
    <property type="entry name" value="HTH_ARAC"/>
    <property type="match status" value="1"/>
</dbReference>
<dbReference type="InterPro" id="IPR035418">
    <property type="entry name" value="AraC-bd_2"/>
</dbReference>
<sequence length="337" mass="37121">MLNRSGFALPARTTSAVDWADMLQEHFVALDVADIGDSRFTGSVRSQSIAHLQVSCVDATSQRIERNSTLIGSDGRDFLQLGLIRRGEAIVRQDDRECVLGRGDFAIYDTSRPFDWIVNGDPNDDQWSLEVFTWPRTLISLTEHEAAGLTAVRFDGRSGMSGVLGRFLHDLATARSAFDSGGACAVADEVGDLVSVIARTTLGSAPAASGRSLMPEIDRFIEDNLADPDLSPTAIATAMLISTRQLHRLFAESRTTFSRSIRVRRLEKCRRDIIASVAVDRSLGQIARRWGFTDLTVFSRAFKEQYGVSPRQYRAAAAERSGDVHAVTRPQRPSDQE</sequence>
<keyword evidence="3" id="KW-0804">Transcription</keyword>
<evidence type="ECO:0000313" key="6">
    <source>
        <dbReference type="EMBL" id="WXG67399.1"/>
    </source>
</evidence>
<keyword evidence="1" id="KW-0805">Transcription regulation</keyword>
<evidence type="ECO:0000313" key="7">
    <source>
        <dbReference type="Proteomes" id="UP001432000"/>
    </source>
</evidence>
<evidence type="ECO:0000256" key="1">
    <source>
        <dbReference type="ARBA" id="ARBA00023015"/>
    </source>
</evidence>
<feature type="region of interest" description="Disordered" evidence="4">
    <location>
        <begin position="317"/>
        <end position="337"/>
    </location>
</feature>
<organism evidence="6 7">
    <name type="scientific">Rhodococcus sovatensis</name>
    <dbReference type="NCBI Taxonomy" id="1805840"/>
    <lineage>
        <taxon>Bacteria</taxon>
        <taxon>Bacillati</taxon>
        <taxon>Actinomycetota</taxon>
        <taxon>Actinomycetes</taxon>
        <taxon>Mycobacteriales</taxon>
        <taxon>Nocardiaceae</taxon>
        <taxon>Rhodococcus</taxon>
    </lineage>
</organism>